<evidence type="ECO:0000256" key="1">
    <source>
        <dbReference type="SAM" id="MobiDB-lite"/>
    </source>
</evidence>
<organism evidence="2 3">
    <name type="scientific">Stichopus japonicus</name>
    <name type="common">Sea cucumber</name>
    <dbReference type="NCBI Taxonomy" id="307972"/>
    <lineage>
        <taxon>Eukaryota</taxon>
        <taxon>Metazoa</taxon>
        <taxon>Echinodermata</taxon>
        <taxon>Eleutherozoa</taxon>
        <taxon>Echinozoa</taxon>
        <taxon>Holothuroidea</taxon>
        <taxon>Aspidochirotacea</taxon>
        <taxon>Aspidochirotida</taxon>
        <taxon>Stichopodidae</taxon>
        <taxon>Apostichopus</taxon>
    </lineage>
</organism>
<dbReference type="EMBL" id="MRZV01001699">
    <property type="protein sequence ID" value="PIK36312.1"/>
    <property type="molecule type" value="Genomic_DNA"/>
</dbReference>
<dbReference type="AlphaFoldDB" id="A0A2G8JKM8"/>
<gene>
    <name evidence="2" type="ORF">BSL78_26855</name>
</gene>
<sequence length="365" mass="40432">MHTKLTSESDRRAFVRQRSLMLLQSYRREPTIQGGPRFVGRNLSGPSTHKPSDPNVEQTAAKYGCNKDSNKSITVATNPRESLQIDNVENPPGTSGNTYKPKCPLVRRAATPGVVRQRKMLDRRTIPAVVNSSRATVQDNLGSQGVLTAKAGTREYVHHHPNPASNHGVPHKIPEPDCTLEPRLRLTHHPDADRKNVTFHHHKQTAPSVHSDASERNYLHLETTELKIKDFLRRTSAVVASRSHNDIMEKAENIRAENSPVPGFVGPEERKRQFSKVYHLEPPHAMARSATDTSNTPVSSSSSANGRDRADSPIALPPLILPPIRQADGNSGHNHCGKPTCPVDQRNRENLYRDANGVNLKSVDT</sequence>
<evidence type="ECO:0000313" key="3">
    <source>
        <dbReference type="Proteomes" id="UP000230750"/>
    </source>
</evidence>
<name>A0A2G8JKM8_STIJA</name>
<reference evidence="2 3" key="1">
    <citation type="journal article" date="2017" name="PLoS Biol.">
        <title>The sea cucumber genome provides insights into morphological evolution and visceral regeneration.</title>
        <authorList>
            <person name="Zhang X."/>
            <person name="Sun L."/>
            <person name="Yuan J."/>
            <person name="Sun Y."/>
            <person name="Gao Y."/>
            <person name="Zhang L."/>
            <person name="Li S."/>
            <person name="Dai H."/>
            <person name="Hamel J.F."/>
            <person name="Liu C."/>
            <person name="Yu Y."/>
            <person name="Liu S."/>
            <person name="Lin W."/>
            <person name="Guo K."/>
            <person name="Jin S."/>
            <person name="Xu P."/>
            <person name="Storey K.B."/>
            <person name="Huan P."/>
            <person name="Zhang T."/>
            <person name="Zhou Y."/>
            <person name="Zhang J."/>
            <person name="Lin C."/>
            <person name="Li X."/>
            <person name="Xing L."/>
            <person name="Huo D."/>
            <person name="Sun M."/>
            <person name="Wang L."/>
            <person name="Mercier A."/>
            <person name="Li F."/>
            <person name="Yang H."/>
            <person name="Xiang J."/>
        </authorList>
    </citation>
    <scope>NUCLEOTIDE SEQUENCE [LARGE SCALE GENOMIC DNA]</scope>
    <source>
        <strain evidence="2">Shaxun</strain>
        <tissue evidence="2">Muscle</tissue>
    </source>
</reference>
<feature type="region of interest" description="Disordered" evidence="1">
    <location>
        <begin position="31"/>
        <end position="59"/>
    </location>
</feature>
<dbReference type="Proteomes" id="UP000230750">
    <property type="component" value="Unassembled WGS sequence"/>
</dbReference>
<keyword evidence="3" id="KW-1185">Reference proteome</keyword>
<accession>A0A2G8JKM8</accession>
<feature type="compositionally biased region" description="Polar residues" evidence="1">
    <location>
        <begin position="84"/>
        <end position="98"/>
    </location>
</feature>
<feature type="region of interest" description="Disordered" evidence="1">
    <location>
        <begin position="285"/>
        <end position="349"/>
    </location>
</feature>
<protein>
    <submittedName>
        <fullName evidence="2">Uncharacterized protein</fullName>
    </submittedName>
</protein>
<dbReference type="OrthoDB" id="10641348at2759"/>
<comment type="caution">
    <text evidence="2">The sequence shown here is derived from an EMBL/GenBank/DDBJ whole genome shotgun (WGS) entry which is preliminary data.</text>
</comment>
<feature type="region of interest" description="Disordered" evidence="1">
    <location>
        <begin position="84"/>
        <end position="103"/>
    </location>
</feature>
<evidence type="ECO:0000313" key="2">
    <source>
        <dbReference type="EMBL" id="PIK36312.1"/>
    </source>
</evidence>
<proteinExistence type="predicted"/>